<evidence type="ECO:0000256" key="7">
    <source>
        <dbReference type="RuleBase" id="RU369079"/>
    </source>
</evidence>
<feature type="transmembrane region" description="Helical" evidence="8">
    <location>
        <begin position="377"/>
        <end position="398"/>
    </location>
</feature>
<feature type="domain" description="TRAP C4-dicarboxylate transport system permease DctM subunit" evidence="9">
    <location>
        <begin position="22"/>
        <end position="325"/>
    </location>
</feature>
<organism evidence="10 11">
    <name type="scientific">Parvularcula lutaonensis</name>
    <dbReference type="NCBI Taxonomy" id="491923"/>
    <lineage>
        <taxon>Bacteria</taxon>
        <taxon>Pseudomonadati</taxon>
        <taxon>Pseudomonadota</taxon>
        <taxon>Alphaproteobacteria</taxon>
        <taxon>Parvularculales</taxon>
        <taxon>Parvularculaceae</taxon>
        <taxon>Parvularcula</taxon>
    </lineage>
</organism>
<evidence type="ECO:0000256" key="3">
    <source>
        <dbReference type="ARBA" id="ARBA00022519"/>
    </source>
</evidence>
<keyword evidence="4 8" id="KW-0812">Transmembrane</keyword>
<keyword evidence="3 7" id="KW-0997">Cell inner membrane</keyword>
<keyword evidence="6 8" id="KW-0472">Membrane</keyword>
<feature type="transmembrane region" description="Helical" evidence="8">
    <location>
        <begin position="35"/>
        <end position="55"/>
    </location>
</feature>
<feature type="transmembrane region" description="Helical" evidence="8">
    <location>
        <begin position="7"/>
        <end position="29"/>
    </location>
</feature>
<dbReference type="InterPro" id="IPR004681">
    <property type="entry name" value="TRAP_DctM"/>
</dbReference>
<protein>
    <submittedName>
        <fullName evidence="10">TRAP transporter large permease subunit</fullName>
    </submittedName>
</protein>
<feature type="transmembrane region" description="Helical" evidence="8">
    <location>
        <begin position="253"/>
        <end position="272"/>
    </location>
</feature>
<evidence type="ECO:0000256" key="2">
    <source>
        <dbReference type="ARBA" id="ARBA00022475"/>
    </source>
</evidence>
<feature type="transmembrane region" description="Helical" evidence="8">
    <location>
        <begin position="76"/>
        <end position="93"/>
    </location>
</feature>
<feature type="transmembrane region" description="Helical" evidence="8">
    <location>
        <begin position="156"/>
        <end position="180"/>
    </location>
</feature>
<dbReference type="EMBL" id="JBHRVA010000002">
    <property type="protein sequence ID" value="MFC3301546.1"/>
    <property type="molecule type" value="Genomic_DNA"/>
</dbReference>
<evidence type="ECO:0000256" key="8">
    <source>
        <dbReference type="SAM" id="Phobius"/>
    </source>
</evidence>
<feature type="domain" description="TRAP C4-dicarboxylate transport system permease DctM subunit" evidence="9">
    <location>
        <begin position="341"/>
        <end position="523"/>
    </location>
</feature>
<evidence type="ECO:0000313" key="10">
    <source>
        <dbReference type="EMBL" id="MFC3301546.1"/>
    </source>
</evidence>
<feature type="transmembrane region" description="Helical" evidence="8">
    <location>
        <begin position="309"/>
        <end position="325"/>
    </location>
</feature>
<dbReference type="InterPro" id="IPR010656">
    <property type="entry name" value="DctM"/>
</dbReference>
<evidence type="ECO:0000313" key="11">
    <source>
        <dbReference type="Proteomes" id="UP001595607"/>
    </source>
</evidence>
<comment type="caution">
    <text evidence="10">The sequence shown here is derived from an EMBL/GenBank/DDBJ whole genome shotgun (WGS) entry which is preliminary data.</text>
</comment>
<proteinExistence type="predicted"/>
<dbReference type="Proteomes" id="UP001595607">
    <property type="component" value="Unassembled WGS sequence"/>
</dbReference>
<feature type="transmembrane region" description="Helical" evidence="8">
    <location>
        <begin position="461"/>
        <end position="487"/>
    </location>
</feature>
<feature type="transmembrane region" description="Helical" evidence="8">
    <location>
        <begin position="113"/>
        <end position="144"/>
    </location>
</feature>
<keyword evidence="5 8" id="KW-1133">Transmembrane helix</keyword>
<gene>
    <name evidence="10" type="ORF">ACFONP_02220</name>
</gene>
<feature type="transmembrane region" description="Helical" evidence="8">
    <location>
        <begin position="345"/>
        <end position="365"/>
    </location>
</feature>
<reference evidence="11" key="1">
    <citation type="journal article" date="2019" name="Int. J. Syst. Evol. Microbiol.">
        <title>The Global Catalogue of Microorganisms (GCM) 10K type strain sequencing project: providing services to taxonomists for standard genome sequencing and annotation.</title>
        <authorList>
            <consortium name="The Broad Institute Genomics Platform"/>
            <consortium name="The Broad Institute Genome Sequencing Center for Infectious Disease"/>
            <person name="Wu L."/>
            <person name="Ma J."/>
        </authorList>
    </citation>
    <scope>NUCLEOTIDE SEQUENCE [LARGE SCALE GENOMIC DNA]</scope>
    <source>
        <strain evidence="11">KCTC 22245</strain>
    </source>
</reference>
<evidence type="ECO:0000256" key="4">
    <source>
        <dbReference type="ARBA" id="ARBA00022692"/>
    </source>
</evidence>
<evidence type="ECO:0000256" key="6">
    <source>
        <dbReference type="ARBA" id="ARBA00023136"/>
    </source>
</evidence>
<dbReference type="PANTHER" id="PTHR33362">
    <property type="entry name" value="SIALIC ACID TRAP TRANSPORTER PERMEASE PROTEIN SIAT-RELATED"/>
    <property type="match status" value="1"/>
</dbReference>
<keyword evidence="2" id="KW-1003">Cell membrane</keyword>
<accession>A0ABV7M844</accession>
<keyword evidence="11" id="KW-1185">Reference proteome</keyword>
<name>A0ABV7M844_9PROT</name>
<dbReference type="Pfam" id="PF06808">
    <property type="entry name" value="DctM"/>
    <property type="match status" value="2"/>
</dbReference>
<dbReference type="PANTHER" id="PTHR33362:SF7">
    <property type="entry name" value="SLL1103 PROTEIN"/>
    <property type="match status" value="1"/>
</dbReference>
<feature type="transmembrane region" description="Helical" evidence="8">
    <location>
        <begin position="418"/>
        <end position="449"/>
    </location>
</feature>
<dbReference type="RefSeq" id="WP_189572735.1">
    <property type="nucleotide sequence ID" value="NZ_BMXU01000001.1"/>
</dbReference>
<evidence type="ECO:0000256" key="5">
    <source>
        <dbReference type="ARBA" id="ARBA00022989"/>
    </source>
</evidence>
<sequence length="534" mass="55159">MLDQVILCFCACATWLDIAMVLVLCALLLAGFPAAFTLAGTALLFAMIGLGMGVLDVTFITEPYPIRIFGIIRNQVLLAVPLFVLMGVILERAKVAEELLETTARLFGPMPGGLGIGVMLVGALLAASTGIVGATVVTMGLLSLPTMLQRGYSPALSSGSIAAAGTLGQVIPPSIVLILLGDVMSNAYQEAQISQGIFSPEPISVGDLFAGALIPGLVLVVLYLAYLGIVAVVKPSASPAVPSEDRYDFREGVAAAIKTLPAPLLLIIAVLGSILTGAATATEASAIGAAGAFLIAGSKKRIADGLPRTLAIAGIGASVVLILLADNFDLRLGRKASAADTAAIWAAMAATGVLMAGLAASLWSVSKELLWPMLSRTTEVTSMVFTILIGAALFSLVFRGLGGDETVAAALQSAPGGVFGALVMVMVVMFLLGFFLDFIEITLVVVPLVAPPLLMAGVDPVWLGVLMAVNLQTSFLTPPFGFALFYLRGVAPPELPTAAIYRGALPFVAIQIAMLILLALLPSLATWLPERIYG</sequence>
<feature type="transmembrane region" description="Helical" evidence="8">
    <location>
        <begin position="507"/>
        <end position="528"/>
    </location>
</feature>
<comment type="subcellular location">
    <subcellularLocation>
        <location evidence="1 7">Cell inner membrane</location>
        <topology evidence="1 7">Multi-pass membrane protein</topology>
    </subcellularLocation>
</comment>
<comment type="function">
    <text evidence="7">Part of the tripartite ATP-independent periplasmic (TRAP) transport system.</text>
</comment>
<evidence type="ECO:0000259" key="9">
    <source>
        <dbReference type="Pfam" id="PF06808"/>
    </source>
</evidence>
<feature type="transmembrane region" description="Helical" evidence="8">
    <location>
        <begin position="208"/>
        <end position="233"/>
    </location>
</feature>
<keyword evidence="7" id="KW-0813">Transport</keyword>
<evidence type="ECO:0000256" key="1">
    <source>
        <dbReference type="ARBA" id="ARBA00004429"/>
    </source>
</evidence>